<reference evidence="3 4" key="1">
    <citation type="submission" date="2023-07" db="EMBL/GenBank/DDBJ databases">
        <title>Sequencing the genomes of 1000 actinobacteria strains.</title>
        <authorList>
            <person name="Klenk H.-P."/>
        </authorList>
    </citation>
    <scope>NUCLEOTIDE SEQUENCE [LARGE SCALE GENOMIC DNA]</scope>
    <source>
        <strain evidence="3 4">DSM 15539</strain>
    </source>
</reference>
<dbReference type="InterPro" id="IPR027381">
    <property type="entry name" value="LytR/CpsA/Psr_C"/>
</dbReference>
<dbReference type="Pfam" id="PF13399">
    <property type="entry name" value="LytR_C"/>
    <property type="match status" value="1"/>
</dbReference>
<dbReference type="RefSeq" id="WP_309955991.1">
    <property type="nucleotide sequence ID" value="NZ_JAVDUJ010000001.1"/>
</dbReference>
<accession>A0ABU1T1V1</accession>
<gene>
    <name evidence="3" type="ORF">J2S36_000905</name>
</gene>
<organism evidence="3 4">
    <name type="scientific">Arcanobacterium hippocoleae</name>
    <dbReference type="NCBI Taxonomy" id="149017"/>
    <lineage>
        <taxon>Bacteria</taxon>
        <taxon>Bacillati</taxon>
        <taxon>Actinomycetota</taxon>
        <taxon>Actinomycetes</taxon>
        <taxon>Actinomycetales</taxon>
        <taxon>Actinomycetaceae</taxon>
        <taxon>Arcanobacterium</taxon>
    </lineage>
</organism>
<protein>
    <recommendedName>
        <fullName evidence="2">LytR/CpsA/Psr regulator C-terminal domain-containing protein</fullName>
    </recommendedName>
</protein>
<dbReference type="Proteomes" id="UP001266099">
    <property type="component" value="Unassembled WGS sequence"/>
</dbReference>
<keyword evidence="1" id="KW-1133">Transmembrane helix</keyword>
<evidence type="ECO:0000259" key="2">
    <source>
        <dbReference type="Pfam" id="PF13399"/>
    </source>
</evidence>
<comment type="caution">
    <text evidence="3">The sequence shown here is derived from an EMBL/GenBank/DDBJ whole genome shotgun (WGS) entry which is preliminary data.</text>
</comment>
<dbReference type="EMBL" id="JAVDUJ010000001">
    <property type="protein sequence ID" value="MDR6939362.1"/>
    <property type="molecule type" value="Genomic_DNA"/>
</dbReference>
<dbReference type="Gene3D" id="3.30.70.2390">
    <property type="match status" value="1"/>
</dbReference>
<feature type="transmembrane region" description="Helical" evidence="1">
    <location>
        <begin position="21"/>
        <end position="45"/>
    </location>
</feature>
<evidence type="ECO:0000256" key="1">
    <source>
        <dbReference type="SAM" id="Phobius"/>
    </source>
</evidence>
<keyword evidence="1" id="KW-0472">Membrane</keyword>
<keyword evidence="4" id="KW-1185">Reference proteome</keyword>
<sequence length="192" mass="21136">MNTYNDNARRAYRQRLAQRQIILFGTIGIVLAVLLLVNTLFWAGIVPFPFNKEFATNKVPEKVAVCPLAGAKPVELSQVKARVFNASSRSGLAQEVNSKLADQGVQVGSPANWESKEPVNESVRLLTKKDSIDAAYTLRAFFPEAKVVLDESAQDGVVDVVLGKGWNTMQNVPVEEDFQKAMEAIKDCRPAD</sequence>
<keyword evidence="1" id="KW-0812">Transmembrane</keyword>
<proteinExistence type="predicted"/>
<name>A0ABU1T1V1_9ACTO</name>
<evidence type="ECO:0000313" key="3">
    <source>
        <dbReference type="EMBL" id="MDR6939362.1"/>
    </source>
</evidence>
<feature type="domain" description="LytR/CpsA/Psr regulator C-terminal" evidence="2">
    <location>
        <begin position="78"/>
        <end position="166"/>
    </location>
</feature>
<evidence type="ECO:0000313" key="4">
    <source>
        <dbReference type="Proteomes" id="UP001266099"/>
    </source>
</evidence>